<name>A9D2A5_HOEPD</name>
<evidence type="ECO:0000313" key="2">
    <source>
        <dbReference type="EMBL" id="EDQ34165.1"/>
    </source>
</evidence>
<proteinExistence type="predicted"/>
<evidence type="ECO:0000313" key="3">
    <source>
        <dbReference type="Proteomes" id="UP000004291"/>
    </source>
</evidence>
<reference evidence="2 3" key="2">
    <citation type="submission" date="2012-06" db="EMBL/GenBank/DDBJ databases">
        <authorList>
            <person name="Fiebig A."/>
        </authorList>
    </citation>
    <scope>NUCLEOTIDE SEQUENCE [LARGE SCALE GENOMIC DNA]</scope>
    <source>
        <strain evidence="2 3">DFL-43</strain>
    </source>
</reference>
<gene>
    <name evidence="2" type="ORF">HPDFL43_14247</name>
</gene>
<dbReference type="Proteomes" id="UP000004291">
    <property type="component" value="Chromosome"/>
</dbReference>
<evidence type="ECO:0000259" key="1">
    <source>
        <dbReference type="PROSITE" id="PS50846"/>
    </source>
</evidence>
<dbReference type="Gene3D" id="3.30.70.100">
    <property type="match status" value="1"/>
</dbReference>
<dbReference type="SUPFAM" id="SSF55008">
    <property type="entry name" value="HMA, heavy metal-associated domain"/>
    <property type="match status" value="1"/>
</dbReference>
<sequence length="70" mass="7129">MTVSIKIEGMHCNGCANSVEKAAKAVDGVSNVRVSIEANELTADLAKPELVDALKGAIEASGFDVVGIGN</sequence>
<protein>
    <submittedName>
        <fullName evidence="2">Copper chaperone</fullName>
    </submittedName>
</protein>
<dbReference type="EMBL" id="ABIA03000004">
    <property type="protein sequence ID" value="EDQ34165.1"/>
    <property type="molecule type" value="Genomic_DNA"/>
</dbReference>
<dbReference type="eggNOG" id="COG2608">
    <property type="taxonomic scope" value="Bacteria"/>
</dbReference>
<organism evidence="2 3">
    <name type="scientific">Hoeflea phototrophica (strain DSM 17068 / NCIMB 14078 / DFL-43)</name>
    <dbReference type="NCBI Taxonomy" id="411684"/>
    <lineage>
        <taxon>Bacteria</taxon>
        <taxon>Pseudomonadati</taxon>
        <taxon>Pseudomonadota</taxon>
        <taxon>Alphaproteobacteria</taxon>
        <taxon>Hyphomicrobiales</taxon>
        <taxon>Rhizobiaceae</taxon>
        <taxon>Hoeflea</taxon>
    </lineage>
</organism>
<dbReference type="Pfam" id="PF00403">
    <property type="entry name" value="HMA"/>
    <property type="match status" value="1"/>
</dbReference>
<dbReference type="HOGENOM" id="CLU_134973_6_0_5"/>
<dbReference type="STRING" id="411684.HPDFL43_14247"/>
<feature type="domain" description="HMA" evidence="1">
    <location>
        <begin position="1"/>
        <end position="66"/>
    </location>
</feature>
<dbReference type="GO" id="GO:0046872">
    <property type="term" value="F:metal ion binding"/>
    <property type="evidence" value="ECO:0007669"/>
    <property type="project" value="InterPro"/>
</dbReference>
<accession>A9D2A5</accession>
<dbReference type="InterPro" id="IPR036163">
    <property type="entry name" value="HMA_dom_sf"/>
</dbReference>
<reference evidence="2 3" key="1">
    <citation type="submission" date="2007-10" db="EMBL/GenBank/DDBJ databases">
        <authorList>
            <person name="Wagner-Dobler I."/>
            <person name="Ferriera S."/>
            <person name="Johnson J."/>
            <person name="Kravitz S."/>
            <person name="Beeson K."/>
            <person name="Sutton G."/>
            <person name="Rogers Y.-H."/>
            <person name="Friedman R."/>
            <person name="Frazier M."/>
            <person name="Venter J.C."/>
        </authorList>
    </citation>
    <scope>NUCLEOTIDE SEQUENCE [LARGE SCALE GENOMIC DNA]</scope>
    <source>
        <strain evidence="2 3">DFL-43</strain>
    </source>
</reference>
<dbReference type="CDD" id="cd00371">
    <property type="entry name" value="HMA"/>
    <property type="match status" value="1"/>
</dbReference>
<comment type="caution">
    <text evidence="2">The sequence shown here is derived from an EMBL/GenBank/DDBJ whole genome shotgun (WGS) entry which is preliminary data.</text>
</comment>
<dbReference type="RefSeq" id="WP_007198611.1">
    <property type="nucleotide sequence ID" value="NZ_CM002917.1"/>
</dbReference>
<dbReference type="InterPro" id="IPR006121">
    <property type="entry name" value="HMA_dom"/>
</dbReference>
<dbReference type="AlphaFoldDB" id="A9D2A5"/>
<dbReference type="PROSITE" id="PS50846">
    <property type="entry name" value="HMA_2"/>
    <property type="match status" value="1"/>
</dbReference>
<keyword evidence="3" id="KW-1185">Reference proteome</keyword>